<evidence type="ECO:0000256" key="5">
    <source>
        <dbReference type="ARBA" id="ARBA00022538"/>
    </source>
</evidence>
<keyword evidence="9" id="KW-0406">Ion transport</keyword>
<keyword evidence="5" id="KW-0633">Potassium transport</keyword>
<organism evidence="12 13">
    <name type="scientific">Amphibalanus amphitrite</name>
    <name type="common">Striped barnacle</name>
    <name type="synonym">Balanus amphitrite</name>
    <dbReference type="NCBI Taxonomy" id="1232801"/>
    <lineage>
        <taxon>Eukaryota</taxon>
        <taxon>Metazoa</taxon>
        <taxon>Ecdysozoa</taxon>
        <taxon>Arthropoda</taxon>
        <taxon>Crustacea</taxon>
        <taxon>Multicrustacea</taxon>
        <taxon>Cirripedia</taxon>
        <taxon>Thoracica</taxon>
        <taxon>Thoracicalcarea</taxon>
        <taxon>Balanomorpha</taxon>
        <taxon>Balanoidea</taxon>
        <taxon>Balanidae</taxon>
        <taxon>Amphibalaninae</taxon>
        <taxon>Amphibalanus</taxon>
    </lineage>
</organism>
<accession>A0A6A4VHT8</accession>
<feature type="domain" description="NADP-dependent oxidoreductase" evidence="11">
    <location>
        <begin position="99"/>
        <end position="412"/>
    </location>
</feature>
<evidence type="ECO:0000256" key="2">
    <source>
        <dbReference type="ARBA" id="ARBA00006515"/>
    </source>
</evidence>
<evidence type="ECO:0000259" key="11">
    <source>
        <dbReference type="Pfam" id="PF00248"/>
    </source>
</evidence>
<dbReference type="GO" id="GO:0015459">
    <property type="term" value="F:potassium channel regulator activity"/>
    <property type="evidence" value="ECO:0007669"/>
    <property type="project" value="TreeGrafter"/>
</dbReference>
<evidence type="ECO:0000256" key="3">
    <source>
        <dbReference type="ARBA" id="ARBA00022448"/>
    </source>
</evidence>
<dbReference type="GO" id="GO:0044325">
    <property type="term" value="F:transmembrane transporter binding"/>
    <property type="evidence" value="ECO:0007669"/>
    <property type="project" value="TreeGrafter"/>
</dbReference>
<feature type="region of interest" description="Disordered" evidence="10">
    <location>
        <begin position="39"/>
        <end position="64"/>
    </location>
</feature>
<keyword evidence="6" id="KW-0521">NADP</keyword>
<comment type="subcellular location">
    <subcellularLocation>
        <location evidence="1">Cytoplasm</location>
    </subcellularLocation>
</comment>
<dbReference type="InterPro" id="IPR036812">
    <property type="entry name" value="NAD(P)_OxRdtase_dom_sf"/>
</dbReference>
<evidence type="ECO:0000256" key="6">
    <source>
        <dbReference type="ARBA" id="ARBA00022857"/>
    </source>
</evidence>
<dbReference type="PANTHER" id="PTHR43150">
    <property type="entry name" value="HYPERKINETIC, ISOFORM M"/>
    <property type="match status" value="1"/>
</dbReference>
<evidence type="ECO:0000256" key="1">
    <source>
        <dbReference type="ARBA" id="ARBA00004496"/>
    </source>
</evidence>
<keyword evidence="4" id="KW-0963">Cytoplasm</keyword>
<evidence type="ECO:0000256" key="7">
    <source>
        <dbReference type="ARBA" id="ARBA00022958"/>
    </source>
</evidence>
<dbReference type="GO" id="GO:0016491">
    <property type="term" value="F:oxidoreductase activity"/>
    <property type="evidence" value="ECO:0007669"/>
    <property type="project" value="UniProtKB-KW"/>
</dbReference>
<gene>
    <name evidence="12" type="primary">Kcnab2</name>
    <name evidence="12" type="ORF">FJT64_010738</name>
</gene>
<evidence type="ECO:0000256" key="4">
    <source>
        <dbReference type="ARBA" id="ARBA00022490"/>
    </source>
</evidence>
<keyword evidence="7" id="KW-0630">Potassium</keyword>
<evidence type="ECO:0000256" key="10">
    <source>
        <dbReference type="SAM" id="MobiDB-lite"/>
    </source>
</evidence>
<feature type="region of interest" description="Disordered" evidence="10">
    <location>
        <begin position="430"/>
        <end position="460"/>
    </location>
</feature>
<keyword evidence="3" id="KW-0813">Transport</keyword>
<keyword evidence="13" id="KW-1185">Reference proteome</keyword>
<keyword evidence="12" id="KW-0407">Ion channel</keyword>
<reference evidence="12 13" key="1">
    <citation type="submission" date="2019-07" db="EMBL/GenBank/DDBJ databases">
        <title>Draft genome assembly of a fouling barnacle, Amphibalanus amphitrite (Darwin, 1854): The first reference genome for Thecostraca.</title>
        <authorList>
            <person name="Kim W."/>
        </authorList>
    </citation>
    <scope>NUCLEOTIDE SEQUENCE [LARGE SCALE GENOMIC DNA]</scope>
    <source>
        <strain evidence="12">SNU_AA5</strain>
        <tissue evidence="12">Soma without cirri and trophi</tissue>
    </source>
</reference>
<proteinExistence type="inferred from homology"/>
<feature type="compositionally biased region" description="Polar residues" evidence="10">
    <location>
        <begin position="322"/>
        <end position="331"/>
    </location>
</feature>
<name>A0A6A4VHT8_AMPAM</name>
<evidence type="ECO:0000313" key="12">
    <source>
        <dbReference type="EMBL" id="KAF0291114.1"/>
    </source>
</evidence>
<dbReference type="GO" id="GO:0008076">
    <property type="term" value="C:voltage-gated potassium channel complex"/>
    <property type="evidence" value="ECO:0007669"/>
    <property type="project" value="TreeGrafter"/>
</dbReference>
<dbReference type="GO" id="GO:0005737">
    <property type="term" value="C:cytoplasm"/>
    <property type="evidence" value="ECO:0007669"/>
    <property type="project" value="UniProtKB-SubCell"/>
</dbReference>
<dbReference type="GO" id="GO:0005249">
    <property type="term" value="F:voltage-gated potassium channel activity"/>
    <property type="evidence" value="ECO:0007669"/>
    <property type="project" value="InterPro"/>
</dbReference>
<comment type="similarity">
    <text evidence="2">Belongs to the shaker potassium channel beta subunit family.</text>
</comment>
<feature type="compositionally biased region" description="Low complexity" evidence="10">
    <location>
        <begin position="449"/>
        <end position="458"/>
    </location>
</feature>
<dbReference type="InterPro" id="IPR005983">
    <property type="entry name" value="K_chnl_volt-dep_bsu_KCNAB"/>
</dbReference>
<dbReference type="InterPro" id="IPR005399">
    <property type="entry name" value="K_chnl_volt-dep_bsu_KCNAB-rel"/>
</dbReference>
<evidence type="ECO:0000256" key="9">
    <source>
        <dbReference type="ARBA" id="ARBA00023065"/>
    </source>
</evidence>
<dbReference type="SUPFAM" id="SSF51430">
    <property type="entry name" value="NAD(P)-linked oxidoreductase"/>
    <property type="match status" value="1"/>
</dbReference>
<comment type="caution">
    <text evidence="12">The sequence shown here is derived from an EMBL/GenBank/DDBJ whole genome shotgun (WGS) entry which is preliminary data.</text>
</comment>
<dbReference type="AlphaFoldDB" id="A0A6A4VHT8"/>
<dbReference type="OrthoDB" id="1720422at2759"/>
<dbReference type="PRINTS" id="PR01577">
    <property type="entry name" value="KCNABCHANNEL"/>
</dbReference>
<dbReference type="Proteomes" id="UP000440578">
    <property type="component" value="Unassembled WGS sequence"/>
</dbReference>
<evidence type="ECO:0000313" key="13">
    <source>
        <dbReference type="Proteomes" id="UP000440578"/>
    </source>
</evidence>
<sequence length="492" mass="54227">MSSGDVSPKHQLLRAGLLLSAPIASLDGLEDLQISRGESTATDMDASPTSQEPAGGGAGGGLTVPRLSAQLSRQSSSVGSSQNVRYRPLGKSGLRVPSIGLGTWVTLSPQVSDDTAEEVITCAYENGINLFDTAEFYSGDQAELRLGRILKKQGWRRTGFIVITKVYWSNRGEDRGLSRKRIIESLKASLERLQLEYVDIFIIQKMDPKCPMEEVVRACTYCINQGWAMYWGTAKWTPAEIFEAYTNCRQFNCILPIVEQTEYHMFCREKTELYMPETFNKIGVGCMSWSPLSIGLVSGKMEDGLPLFTRPSFKRKYASWDGSDNNKQNNNAKREEMSPWNADRLNAEDGKRTAARLREISLLAEKLGCSVTQLAVAWSLKNDTVGCVLVGAVNCQQVVDHIQALAITARLTPAISTELEQILANRPVRFLPASPIPKGPESPRRGADSDPAAARPAPQLVSRLTSTVLADMETALENRPRRPPVVSTLEQR</sequence>
<dbReference type="PANTHER" id="PTHR43150:SF2">
    <property type="entry name" value="HYPERKINETIC, ISOFORM M"/>
    <property type="match status" value="1"/>
</dbReference>
<feature type="region of interest" description="Disordered" evidence="10">
    <location>
        <begin position="319"/>
        <end position="344"/>
    </location>
</feature>
<dbReference type="GO" id="GO:1901379">
    <property type="term" value="P:regulation of potassium ion transmembrane transport"/>
    <property type="evidence" value="ECO:0007669"/>
    <property type="project" value="TreeGrafter"/>
</dbReference>
<feature type="compositionally biased region" description="Polar residues" evidence="10">
    <location>
        <begin position="39"/>
        <end position="52"/>
    </location>
</feature>
<dbReference type="Gene3D" id="3.20.20.100">
    <property type="entry name" value="NADP-dependent oxidoreductase domain"/>
    <property type="match status" value="1"/>
</dbReference>
<feature type="region of interest" description="Disordered" evidence="10">
    <location>
        <begin position="473"/>
        <end position="492"/>
    </location>
</feature>
<dbReference type="EMBL" id="VIIS01001906">
    <property type="protein sequence ID" value="KAF0291114.1"/>
    <property type="molecule type" value="Genomic_DNA"/>
</dbReference>
<dbReference type="InterPro" id="IPR023210">
    <property type="entry name" value="NADP_OxRdtase_dom"/>
</dbReference>
<evidence type="ECO:0000256" key="8">
    <source>
        <dbReference type="ARBA" id="ARBA00023002"/>
    </source>
</evidence>
<dbReference type="NCBIfam" id="TIGR01293">
    <property type="entry name" value="Kv_beta"/>
    <property type="match status" value="1"/>
</dbReference>
<dbReference type="Pfam" id="PF00248">
    <property type="entry name" value="Aldo_ket_red"/>
    <property type="match status" value="1"/>
</dbReference>
<keyword evidence="8" id="KW-0560">Oxidoreductase</keyword>
<protein>
    <submittedName>
        <fullName evidence="12">Voltage-gated potassium channel subunit beta-2</fullName>
    </submittedName>
</protein>